<dbReference type="eggNOG" id="COG0431">
    <property type="taxonomic scope" value="Bacteria"/>
</dbReference>
<comment type="caution">
    <text evidence="5">The sequence shown here is derived from an EMBL/GenBank/DDBJ whole genome shotgun (WGS) entry which is preliminary data.</text>
</comment>
<feature type="transmembrane region" description="Helical" evidence="3">
    <location>
        <begin position="225"/>
        <end position="246"/>
    </location>
</feature>
<dbReference type="AlphaFoldDB" id="D7UWV7"/>
<evidence type="ECO:0000313" key="5">
    <source>
        <dbReference type="EMBL" id="EFI84165.1"/>
    </source>
</evidence>
<keyword evidence="6" id="KW-1185">Reference proteome</keyword>
<evidence type="ECO:0000256" key="1">
    <source>
        <dbReference type="ARBA" id="ARBA00022630"/>
    </source>
</evidence>
<gene>
    <name evidence="5" type="ORF">HMPREF0556_10718</name>
</gene>
<evidence type="ECO:0000313" key="6">
    <source>
        <dbReference type="Proteomes" id="UP000010119"/>
    </source>
</evidence>
<keyword evidence="3" id="KW-1133">Transmembrane helix</keyword>
<keyword evidence="5" id="KW-0560">Oxidoreductase</keyword>
<name>D7UWV7_LISGR</name>
<dbReference type="STRING" id="525367.HMPREF0556_10718"/>
<dbReference type="PANTHER" id="PTHR43278">
    <property type="entry name" value="NAD(P)H-DEPENDENT FMN-CONTAINING OXIDOREDUCTASE YWQN-RELATED"/>
    <property type="match status" value="1"/>
</dbReference>
<dbReference type="Pfam" id="PF03358">
    <property type="entry name" value="FMN_red"/>
    <property type="match status" value="1"/>
</dbReference>
<keyword evidence="2" id="KW-0288">FMN</keyword>
<feature type="transmembrane region" description="Helical" evidence="3">
    <location>
        <begin position="192"/>
        <end position="213"/>
    </location>
</feature>
<organism evidence="5 6">
    <name type="scientific">Listeria grayi DSM 20601</name>
    <dbReference type="NCBI Taxonomy" id="525367"/>
    <lineage>
        <taxon>Bacteria</taxon>
        <taxon>Bacillati</taxon>
        <taxon>Bacillota</taxon>
        <taxon>Bacilli</taxon>
        <taxon>Bacillales</taxon>
        <taxon>Listeriaceae</taxon>
        <taxon>Listeria</taxon>
    </lineage>
</organism>
<sequence length="254" mass="28303">MMKKVIGILGTTNKEGLTAEMLHAVLDGAAEAGNEVDCIYLADHDVKMNGPVINKISRQIEDADCIVLAAPTYWGGISGLAKNFLDAMRPRFVATTKRGDVKPTRYKNKTYISITSCYKSAFENIVAGVTNGTFNTIDQVFTSAGMHRVGEIVLPGTYHLKQLPTKKREEAKQVGSRIGQKLDRGGFVLKRYVQLFVMLAVSTLIVRGIQVGIEKIGWFNTTNFWVDYAVFVIIFFLFLSIMLHSLTVHNHKRK</sequence>
<evidence type="ECO:0000256" key="2">
    <source>
        <dbReference type="ARBA" id="ARBA00022643"/>
    </source>
</evidence>
<dbReference type="EC" id="1.7.-.-" evidence="5"/>
<dbReference type="InterPro" id="IPR029039">
    <property type="entry name" value="Flavoprotein-like_sf"/>
</dbReference>
<feature type="domain" description="NADPH-dependent FMN reductase-like" evidence="4">
    <location>
        <begin position="4"/>
        <end position="99"/>
    </location>
</feature>
<evidence type="ECO:0000259" key="4">
    <source>
        <dbReference type="Pfam" id="PF03358"/>
    </source>
</evidence>
<evidence type="ECO:0000256" key="3">
    <source>
        <dbReference type="SAM" id="Phobius"/>
    </source>
</evidence>
<dbReference type="PANTHER" id="PTHR43278:SF4">
    <property type="entry name" value="NAD(P)H-DEPENDENT FMN-CONTAINING OXIDOREDUCTASE YWQN-RELATED"/>
    <property type="match status" value="1"/>
</dbReference>
<dbReference type="RefSeq" id="WP_003757698.1">
    <property type="nucleotide sequence ID" value="NZ_GL538353.1"/>
</dbReference>
<accession>D7UWV7</accession>
<dbReference type="Gene3D" id="3.40.50.360">
    <property type="match status" value="1"/>
</dbReference>
<keyword evidence="3" id="KW-0812">Transmembrane</keyword>
<proteinExistence type="predicted"/>
<dbReference type="InterPro" id="IPR005025">
    <property type="entry name" value="FMN_Rdtase-like_dom"/>
</dbReference>
<keyword evidence="3" id="KW-0472">Membrane</keyword>
<dbReference type="Proteomes" id="UP000010119">
    <property type="component" value="Unassembled WGS sequence"/>
</dbReference>
<dbReference type="EMBL" id="ACCR02000003">
    <property type="protein sequence ID" value="EFI84165.1"/>
    <property type="molecule type" value="Genomic_DNA"/>
</dbReference>
<reference evidence="5" key="1">
    <citation type="submission" date="2010-06" db="EMBL/GenBank/DDBJ databases">
        <authorList>
            <person name="Muzny D."/>
            <person name="Qin X."/>
            <person name="Buhay C."/>
            <person name="Dugan-Rocha S."/>
            <person name="Ding Y."/>
            <person name="Chen G."/>
            <person name="Hawes A."/>
            <person name="Holder M."/>
            <person name="Jhangiani S."/>
            <person name="Johnson A."/>
            <person name="Khan Z."/>
            <person name="Li Z."/>
            <person name="Liu W."/>
            <person name="Liu X."/>
            <person name="Perez L."/>
            <person name="Shen H."/>
            <person name="Wang Q."/>
            <person name="Watt J."/>
            <person name="Xi L."/>
            <person name="Xin Y."/>
            <person name="Zhou J."/>
            <person name="Deng J."/>
            <person name="Jiang H."/>
            <person name="Liu Y."/>
            <person name="Qu J."/>
            <person name="Song X.-Z."/>
            <person name="Zhang L."/>
            <person name="Villasana D."/>
            <person name="Johnson A."/>
            <person name="Liu J."/>
            <person name="Liyanage D."/>
            <person name="Lorensuhewa L."/>
            <person name="Robinson T."/>
            <person name="Song A."/>
            <person name="Song B.-B."/>
            <person name="Dinh H."/>
            <person name="Thornton R."/>
            <person name="Coyle M."/>
            <person name="Francisco L."/>
            <person name="Jackson L."/>
            <person name="Javaid M."/>
            <person name="Korchina V."/>
            <person name="Kovar C."/>
            <person name="Mata R."/>
            <person name="Mathew T."/>
            <person name="Ngo R."/>
            <person name="Nguyen L."/>
            <person name="Nguyen N."/>
            <person name="Okwuonu G."/>
            <person name="Ongeri F."/>
            <person name="Pham C."/>
            <person name="Simmons D."/>
            <person name="Wilczek-Boney K."/>
            <person name="Hale W."/>
            <person name="Jakkamsetti A."/>
            <person name="Pham P."/>
            <person name="Ruth R."/>
            <person name="San Lucas F."/>
            <person name="Warren J."/>
            <person name="Zhang J."/>
            <person name="Zhao Z."/>
            <person name="Zhou C."/>
            <person name="Zhu D."/>
            <person name="Lee S."/>
            <person name="Bess C."/>
            <person name="Blankenburg K."/>
            <person name="Forbes L."/>
            <person name="Fu Q."/>
            <person name="Gubbala S."/>
            <person name="Hirani K."/>
            <person name="Jayaseelan J.C."/>
            <person name="Lara F."/>
            <person name="Munidasa M."/>
            <person name="Palculict T."/>
            <person name="Patil S."/>
            <person name="Pu L.-L."/>
            <person name="Saada N."/>
            <person name="Tang L."/>
            <person name="Weissenberger G."/>
            <person name="Zhu Y."/>
            <person name="Hemphill L."/>
            <person name="Shang Y."/>
            <person name="Youmans B."/>
            <person name="Ayvaz T."/>
            <person name="Ross M."/>
            <person name="Santibanez J."/>
            <person name="Aqrawi P."/>
            <person name="Gross S."/>
            <person name="Joshi V."/>
            <person name="Fowler G."/>
            <person name="Nazareth L."/>
            <person name="Reid J."/>
            <person name="Worley K."/>
            <person name="Petrosino J."/>
            <person name="Highlander S."/>
            <person name="Gibbs R."/>
        </authorList>
    </citation>
    <scope>NUCLEOTIDE SEQUENCE [LARGE SCALE GENOMIC DNA]</scope>
    <source>
        <strain evidence="5">DSM 20601</strain>
    </source>
</reference>
<dbReference type="SUPFAM" id="SSF52218">
    <property type="entry name" value="Flavoproteins"/>
    <property type="match status" value="1"/>
</dbReference>
<keyword evidence="1" id="KW-0285">Flavoprotein</keyword>
<dbReference type="InterPro" id="IPR051796">
    <property type="entry name" value="ISF_SsuE-like"/>
</dbReference>
<protein>
    <submittedName>
        <fullName evidence="5">Flavin reductase</fullName>
        <ecNumber evidence="5">1.7.-.-</ecNumber>
    </submittedName>
</protein>
<dbReference type="HOGENOM" id="CLU_1097499_0_0_9"/>
<dbReference type="GO" id="GO:0016491">
    <property type="term" value="F:oxidoreductase activity"/>
    <property type="evidence" value="ECO:0007669"/>
    <property type="project" value="UniProtKB-KW"/>
</dbReference>